<keyword evidence="3" id="KW-0560">Oxidoreductase</keyword>
<protein>
    <recommendedName>
        <fullName evidence="2">peptide-methionine (S)-S-oxide reductase</fullName>
        <ecNumber evidence="2">1.8.4.11</ecNumber>
    </recommendedName>
    <alternativeName>
        <fullName evidence="5">Peptide-methionine (S)-S-oxide reductase</fullName>
    </alternativeName>
    <alternativeName>
        <fullName evidence="4">Protein-methionine-S-oxide reductase</fullName>
    </alternativeName>
</protein>
<dbReference type="Proteomes" id="UP001166052">
    <property type="component" value="Unassembled WGS sequence"/>
</dbReference>
<feature type="non-terminal residue" evidence="9">
    <location>
        <position position="179"/>
    </location>
</feature>
<dbReference type="InterPro" id="IPR002569">
    <property type="entry name" value="Met_Sox_Rdtase_MsrA_dom"/>
</dbReference>
<evidence type="ECO:0000256" key="6">
    <source>
        <dbReference type="ARBA" id="ARBA00047806"/>
    </source>
</evidence>
<evidence type="ECO:0000256" key="5">
    <source>
        <dbReference type="ARBA" id="ARBA00030643"/>
    </source>
</evidence>
<dbReference type="Pfam" id="PF01625">
    <property type="entry name" value="PMSR"/>
    <property type="match status" value="1"/>
</dbReference>
<dbReference type="InterPro" id="IPR050162">
    <property type="entry name" value="MsrA_MetSO_reductase"/>
</dbReference>
<gene>
    <name evidence="9" type="primary">Msra</name>
    <name evidence="9" type="ORF">GTO92_0020771</name>
</gene>
<evidence type="ECO:0000256" key="3">
    <source>
        <dbReference type="ARBA" id="ARBA00023002"/>
    </source>
</evidence>
<dbReference type="EMBL" id="JAAWVN010007908">
    <property type="protein sequence ID" value="MBN3290360.1"/>
    <property type="molecule type" value="Genomic_DNA"/>
</dbReference>
<keyword evidence="10" id="KW-1185">Reference proteome</keyword>
<dbReference type="EC" id="1.8.4.11" evidence="2"/>
<feature type="non-terminal residue" evidence="9">
    <location>
        <position position="1"/>
    </location>
</feature>
<evidence type="ECO:0000256" key="4">
    <source>
        <dbReference type="ARBA" id="ARBA00030273"/>
    </source>
</evidence>
<accession>A0ABS2YUB9</accession>
<comment type="catalytic activity">
    <reaction evidence="7">
        <text>[thioredoxin]-disulfide + L-methionine + H2O = L-methionine (S)-S-oxide + [thioredoxin]-dithiol</text>
        <dbReference type="Rhea" id="RHEA:19993"/>
        <dbReference type="Rhea" id="RHEA-COMP:10698"/>
        <dbReference type="Rhea" id="RHEA-COMP:10700"/>
        <dbReference type="ChEBI" id="CHEBI:15377"/>
        <dbReference type="ChEBI" id="CHEBI:29950"/>
        <dbReference type="ChEBI" id="CHEBI:50058"/>
        <dbReference type="ChEBI" id="CHEBI:57844"/>
        <dbReference type="ChEBI" id="CHEBI:58772"/>
        <dbReference type="EC" id="1.8.4.11"/>
    </reaction>
</comment>
<evidence type="ECO:0000256" key="2">
    <source>
        <dbReference type="ARBA" id="ARBA00012502"/>
    </source>
</evidence>
<dbReference type="PANTHER" id="PTHR42799:SF2">
    <property type="entry name" value="MITOCHONDRIAL PEPTIDE METHIONINE SULFOXIDE REDUCTASE"/>
    <property type="match status" value="1"/>
</dbReference>
<dbReference type="NCBIfam" id="TIGR00401">
    <property type="entry name" value="msrA"/>
    <property type="match status" value="1"/>
</dbReference>
<dbReference type="SUPFAM" id="SSF55068">
    <property type="entry name" value="Peptide methionine sulfoxide reductase"/>
    <property type="match status" value="1"/>
</dbReference>
<sequence>MKLAQLGVKPRQIGRDAHCGGMGCFWGAERRFWKTPGVYSTHVGYAGGFTVNPLYKEVCSGLTGHSEVVRVIYEPKKVSFEELLKIFWENHDPTQGMRQGKDVGTQYRSVIYTYIPYQLEMALKSKEVYQKANKKRCELKDFTAPHFGVSGDAGGHKLKFPYQNSSEDAMCSPTPLFIS</sequence>
<comment type="catalytic activity">
    <reaction evidence="6">
        <text>L-methionyl-[protein] + [thioredoxin]-disulfide + H2O = L-methionyl-(S)-S-oxide-[protein] + [thioredoxin]-dithiol</text>
        <dbReference type="Rhea" id="RHEA:14217"/>
        <dbReference type="Rhea" id="RHEA-COMP:10698"/>
        <dbReference type="Rhea" id="RHEA-COMP:10700"/>
        <dbReference type="Rhea" id="RHEA-COMP:12313"/>
        <dbReference type="Rhea" id="RHEA-COMP:12315"/>
        <dbReference type="ChEBI" id="CHEBI:15377"/>
        <dbReference type="ChEBI" id="CHEBI:16044"/>
        <dbReference type="ChEBI" id="CHEBI:29950"/>
        <dbReference type="ChEBI" id="CHEBI:44120"/>
        <dbReference type="ChEBI" id="CHEBI:50058"/>
        <dbReference type="EC" id="1.8.4.11"/>
    </reaction>
</comment>
<proteinExistence type="inferred from homology"/>
<evidence type="ECO:0000313" key="9">
    <source>
        <dbReference type="EMBL" id="MBN3290360.1"/>
    </source>
</evidence>
<comment type="similarity">
    <text evidence="1">Belongs to the MsrA Met sulfoxide reductase family.</text>
</comment>
<evidence type="ECO:0000256" key="7">
    <source>
        <dbReference type="ARBA" id="ARBA00048782"/>
    </source>
</evidence>
<dbReference type="HAMAP" id="MF_01401">
    <property type="entry name" value="MsrA"/>
    <property type="match status" value="1"/>
</dbReference>
<evidence type="ECO:0000259" key="8">
    <source>
        <dbReference type="Pfam" id="PF01625"/>
    </source>
</evidence>
<evidence type="ECO:0000256" key="1">
    <source>
        <dbReference type="ARBA" id="ARBA00005591"/>
    </source>
</evidence>
<feature type="domain" description="Peptide methionine sulphoxide reductase MsrA" evidence="8">
    <location>
        <begin position="21"/>
        <end position="135"/>
    </location>
</feature>
<reference evidence="9" key="1">
    <citation type="journal article" date="2021" name="Cell">
        <title>Tracing the genetic footprints of vertebrate landing in non-teleost ray-finned fishes.</title>
        <authorList>
            <person name="Bi X."/>
            <person name="Wang K."/>
            <person name="Yang L."/>
            <person name="Pan H."/>
            <person name="Jiang H."/>
            <person name="Wei Q."/>
            <person name="Fang M."/>
            <person name="Yu H."/>
            <person name="Zhu C."/>
            <person name="Cai Y."/>
            <person name="He Y."/>
            <person name="Gan X."/>
            <person name="Zeng H."/>
            <person name="Yu D."/>
            <person name="Zhu Y."/>
            <person name="Jiang H."/>
            <person name="Qiu Q."/>
            <person name="Yang H."/>
            <person name="Zhang Y.E."/>
            <person name="Wang W."/>
            <person name="Zhu M."/>
            <person name="He S."/>
            <person name="Zhang G."/>
        </authorList>
    </citation>
    <scope>NUCLEOTIDE SEQUENCE</scope>
    <source>
        <strain evidence="9">Bchr_001</strain>
    </source>
</reference>
<evidence type="ECO:0000313" key="10">
    <source>
        <dbReference type="Proteomes" id="UP001166052"/>
    </source>
</evidence>
<dbReference type="Gene3D" id="3.30.1060.10">
    <property type="entry name" value="Peptide methionine sulphoxide reductase MsrA"/>
    <property type="match status" value="1"/>
</dbReference>
<comment type="caution">
    <text evidence="9">The sequence shown here is derived from an EMBL/GenBank/DDBJ whole genome shotgun (WGS) entry which is preliminary data.</text>
</comment>
<name>A0ABS2YUB9_POLSE</name>
<dbReference type="InterPro" id="IPR036509">
    <property type="entry name" value="Met_Sox_Rdtase_MsrA_sf"/>
</dbReference>
<dbReference type="PANTHER" id="PTHR42799">
    <property type="entry name" value="MITOCHONDRIAL PEPTIDE METHIONINE SULFOXIDE REDUCTASE"/>
    <property type="match status" value="1"/>
</dbReference>
<organism evidence="9 10">
    <name type="scientific">Polypterus senegalus</name>
    <name type="common">Senegal bichir</name>
    <dbReference type="NCBI Taxonomy" id="55291"/>
    <lineage>
        <taxon>Eukaryota</taxon>
        <taxon>Metazoa</taxon>
        <taxon>Chordata</taxon>
        <taxon>Craniata</taxon>
        <taxon>Vertebrata</taxon>
        <taxon>Euteleostomi</taxon>
        <taxon>Actinopterygii</taxon>
        <taxon>Polypteriformes</taxon>
        <taxon>Polypteridae</taxon>
        <taxon>Polypterus</taxon>
    </lineage>
</organism>